<sequence>MNKHNILSKNEMKNVFGGGCPAWYQSQCLQQAASEPSSGDPIEDDIIFNLILETCLREWDSNPDNNPS</sequence>
<accession>A0A4U1CXK0</accession>
<dbReference type="RefSeq" id="WP_136839242.1">
    <property type="nucleotide sequence ID" value="NZ_SWBR01000001.1"/>
</dbReference>
<evidence type="ECO:0008006" key="3">
    <source>
        <dbReference type="Google" id="ProtNLM"/>
    </source>
</evidence>
<comment type="caution">
    <text evidence="1">The sequence shown here is derived from an EMBL/GenBank/DDBJ whole genome shotgun (WGS) entry which is preliminary data.</text>
</comment>
<keyword evidence="2" id="KW-1185">Reference proteome</keyword>
<reference evidence="1 2" key="1">
    <citation type="submission" date="2019-04" db="EMBL/GenBank/DDBJ databases">
        <title>Pedobacter sp. RP-3-22 sp. nov., isolated from Arctic soil.</title>
        <authorList>
            <person name="Dahal R.H."/>
            <person name="Kim D.-U."/>
        </authorList>
    </citation>
    <scope>NUCLEOTIDE SEQUENCE [LARGE SCALE GENOMIC DNA]</scope>
    <source>
        <strain evidence="1 2">RP-3-22</strain>
    </source>
</reference>
<gene>
    <name evidence="1" type="ORF">FA048_05775</name>
</gene>
<evidence type="ECO:0000313" key="1">
    <source>
        <dbReference type="EMBL" id="TKC13120.1"/>
    </source>
</evidence>
<name>A0A4U1CXK0_9SPHI</name>
<evidence type="ECO:0000313" key="2">
    <source>
        <dbReference type="Proteomes" id="UP000309488"/>
    </source>
</evidence>
<dbReference type="EMBL" id="SWBR01000001">
    <property type="protein sequence ID" value="TKC13120.1"/>
    <property type="molecule type" value="Genomic_DNA"/>
</dbReference>
<protein>
    <recommendedName>
        <fullName evidence="3">Bacteriocin</fullName>
    </recommendedName>
</protein>
<dbReference type="Proteomes" id="UP000309488">
    <property type="component" value="Unassembled WGS sequence"/>
</dbReference>
<proteinExistence type="predicted"/>
<organism evidence="1 2">
    <name type="scientific">Pedobacter polaris</name>
    <dbReference type="NCBI Taxonomy" id="2571273"/>
    <lineage>
        <taxon>Bacteria</taxon>
        <taxon>Pseudomonadati</taxon>
        <taxon>Bacteroidota</taxon>
        <taxon>Sphingobacteriia</taxon>
        <taxon>Sphingobacteriales</taxon>
        <taxon>Sphingobacteriaceae</taxon>
        <taxon>Pedobacter</taxon>
    </lineage>
</organism>
<dbReference type="AlphaFoldDB" id="A0A4U1CXK0"/>